<keyword evidence="3 6" id="KW-0863">Zinc-finger</keyword>
<keyword evidence="5" id="KW-0238">DNA-binding</keyword>
<feature type="domain" description="C2H2-type" evidence="8">
    <location>
        <begin position="86"/>
        <end position="113"/>
    </location>
</feature>
<dbReference type="Gene3D" id="3.30.160.60">
    <property type="entry name" value="Classic Zinc Finger"/>
    <property type="match status" value="4"/>
</dbReference>
<keyword evidence="4" id="KW-0862">Zinc</keyword>
<gene>
    <name evidence="9" type="ORF">TrVE_jg6888</name>
</gene>
<dbReference type="AlphaFoldDB" id="A0A9W7BB38"/>
<dbReference type="FunFam" id="3.30.160.60:FF:002343">
    <property type="entry name" value="Zinc finger protein 33A"/>
    <property type="match status" value="1"/>
</dbReference>
<name>A0A9W7BB38_9STRA</name>
<dbReference type="EMBL" id="BRXX01000069">
    <property type="protein sequence ID" value="GMH87162.1"/>
    <property type="molecule type" value="Genomic_DNA"/>
</dbReference>
<feature type="compositionally biased region" description="Polar residues" evidence="7">
    <location>
        <begin position="191"/>
        <end position="207"/>
    </location>
</feature>
<dbReference type="PROSITE" id="PS50157">
    <property type="entry name" value="ZINC_FINGER_C2H2_2"/>
    <property type="match status" value="4"/>
</dbReference>
<dbReference type="InterPro" id="IPR036236">
    <property type="entry name" value="Znf_C2H2_sf"/>
</dbReference>
<dbReference type="Pfam" id="PF00096">
    <property type="entry name" value="zf-C2H2"/>
    <property type="match status" value="4"/>
</dbReference>
<dbReference type="GO" id="GO:0008270">
    <property type="term" value="F:zinc ion binding"/>
    <property type="evidence" value="ECO:0007669"/>
    <property type="project" value="UniProtKB-KW"/>
</dbReference>
<accession>A0A9W7BB38</accession>
<dbReference type="FunFam" id="3.30.160.60:FF:001235">
    <property type="entry name" value="Si:ch211-119o8.6"/>
    <property type="match status" value="1"/>
</dbReference>
<evidence type="ECO:0000313" key="10">
    <source>
        <dbReference type="Proteomes" id="UP001165160"/>
    </source>
</evidence>
<evidence type="ECO:0000256" key="1">
    <source>
        <dbReference type="ARBA" id="ARBA00006991"/>
    </source>
</evidence>
<dbReference type="SUPFAM" id="SSF57667">
    <property type="entry name" value="beta-beta-alpha zinc fingers"/>
    <property type="match status" value="2"/>
</dbReference>
<reference evidence="10" key="1">
    <citation type="journal article" date="2023" name="Commun. Biol.">
        <title>Genome analysis of Parmales, the sister group of diatoms, reveals the evolutionary specialization of diatoms from phago-mixotrophs to photoautotrophs.</title>
        <authorList>
            <person name="Ban H."/>
            <person name="Sato S."/>
            <person name="Yoshikawa S."/>
            <person name="Yamada K."/>
            <person name="Nakamura Y."/>
            <person name="Ichinomiya M."/>
            <person name="Sato N."/>
            <person name="Blanc-Mathieu R."/>
            <person name="Endo H."/>
            <person name="Kuwata A."/>
            <person name="Ogata H."/>
        </authorList>
    </citation>
    <scope>NUCLEOTIDE SEQUENCE [LARGE SCALE GENOMIC DNA]</scope>
    <source>
        <strain evidence="10">NIES 3699</strain>
    </source>
</reference>
<dbReference type="Proteomes" id="UP001165160">
    <property type="component" value="Unassembled WGS sequence"/>
</dbReference>
<comment type="similarity">
    <text evidence="1">Belongs to the krueppel C2H2-type zinc-finger protein family.</text>
</comment>
<sequence>MPDVSAIGPLNTAQSSPVHFPANPLLCQPISNLPLTTIYVTSSVPAKTAAAVVEFHHCTFEGCDKKFTLKSNMRRHMQTHSGIKPFSCTVCSRKFFRKADLQTHHRTHTGEKPLGCTMCPRRFARISDLRSHERTHTGERAHVCDVEGCNRSFTRKFDLSKHKSKHNKANEEQQALVLATVATVVSDDESSSGGAETEQLGNSSQSPVKEHDAHAKQLATEVLLGLGLGLKS</sequence>
<keyword evidence="2" id="KW-0479">Metal-binding</keyword>
<dbReference type="PANTHER" id="PTHR23235">
    <property type="entry name" value="KRUEPPEL-LIKE TRANSCRIPTION FACTOR"/>
    <property type="match status" value="1"/>
</dbReference>
<evidence type="ECO:0000256" key="3">
    <source>
        <dbReference type="ARBA" id="ARBA00022771"/>
    </source>
</evidence>
<evidence type="ECO:0000256" key="6">
    <source>
        <dbReference type="PROSITE-ProRule" id="PRU00042"/>
    </source>
</evidence>
<organism evidence="9 10">
    <name type="scientific">Triparma verrucosa</name>
    <dbReference type="NCBI Taxonomy" id="1606542"/>
    <lineage>
        <taxon>Eukaryota</taxon>
        <taxon>Sar</taxon>
        <taxon>Stramenopiles</taxon>
        <taxon>Ochrophyta</taxon>
        <taxon>Bolidophyceae</taxon>
        <taxon>Parmales</taxon>
        <taxon>Triparmaceae</taxon>
        <taxon>Triparma</taxon>
    </lineage>
</organism>
<feature type="domain" description="C2H2-type" evidence="8">
    <location>
        <begin position="142"/>
        <end position="171"/>
    </location>
</feature>
<dbReference type="GO" id="GO:0000981">
    <property type="term" value="F:DNA-binding transcription factor activity, RNA polymerase II-specific"/>
    <property type="evidence" value="ECO:0007669"/>
    <property type="project" value="TreeGrafter"/>
</dbReference>
<protein>
    <recommendedName>
        <fullName evidence="8">C2H2-type domain-containing protein</fullName>
    </recommendedName>
</protein>
<feature type="domain" description="C2H2-type" evidence="8">
    <location>
        <begin position="56"/>
        <end position="85"/>
    </location>
</feature>
<evidence type="ECO:0000256" key="5">
    <source>
        <dbReference type="ARBA" id="ARBA00023125"/>
    </source>
</evidence>
<dbReference type="InterPro" id="IPR013087">
    <property type="entry name" value="Znf_C2H2_type"/>
</dbReference>
<keyword evidence="10" id="KW-1185">Reference proteome</keyword>
<evidence type="ECO:0000256" key="7">
    <source>
        <dbReference type="SAM" id="MobiDB-lite"/>
    </source>
</evidence>
<comment type="caution">
    <text evidence="9">The sequence shown here is derived from an EMBL/GenBank/DDBJ whole genome shotgun (WGS) entry which is preliminary data.</text>
</comment>
<evidence type="ECO:0000256" key="4">
    <source>
        <dbReference type="ARBA" id="ARBA00022833"/>
    </source>
</evidence>
<proteinExistence type="inferred from homology"/>
<feature type="region of interest" description="Disordered" evidence="7">
    <location>
        <begin position="187"/>
        <end position="214"/>
    </location>
</feature>
<dbReference type="PROSITE" id="PS00028">
    <property type="entry name" value="ZINC_FINGER_C2H2_1"/>
    <property type="match status" value="4"/>
</dbReference>
<evidence type="ECO:0000259" key="8">
    <source>
        <dbReference type="PROSITE" id="PS50157"/>
    </source>
</evidence>
<dbReference type="GO" id="GO:0000978">
    <property type="term" value="F:RNA polymerase II cis-regulatory region sequence-specific DNA binding"/>
    <property type="evidence" value="ECO:0007669"/>
    <property type="project" value="TreeGrafter"/>
</dbReference>
<feature type="domain" description="C2H2-type" evidence="8">
    <location>
        <begin position="114"/>
        <end position="141"/>
    </location>
</feature>
<evidence type="ECO:0000256" key="2">
    <source>
        <dbReference type="ARBA" id="ARBA00022723"/>
    </source>
</evidence>
<dbReference type="SMART" id="SM00355">
    <property type="entry name" value="ZnF_C2H2"/>
    <property type="match status" value="4"/>
</dbReference>
<evidence type="ECO:0000313" key="9">
    <source>
        <dbReference type="EMBL" id="GMH87162.1"/>
    </source>
</evidence>